<feature type="chain" id="PRO_5046049688" description="DUF1302 family protein" evidence="1">
    <location>
        <begin position="23"/>
        <end position="433"/>
    </location>
</feature>
<gene>
    <name evidence="2" type="ORF">GW587_13990</name>
</gene>
<dbReference type="EMBL" id="JAADJT010000006">
    <property type="protein sequence ID" value="NGZ85364.1"/>
    <property type="molecule type" value="Genomic_DNA"/>
</dbReference>
<organism evidence="2 3">
    <name type="scientific">Duganella aceris</name>
    <dbReference type="NCBI Taxonomy" id="2703883"/>
    <lineage>
        <taxon>Bacteria</taxon>
        <taxon>Pseudomonadati</taxon>
        <taxon>Pseudomonadota</taxon>
        <taxon>Betaproteobacteria</taxon>
        <taxon>Burkholderiales</taxon>
        <taxon>Oxalobacteraceae</taxon>
        <taxon>Telluria group</taxon>
        <taxon>Duganella</taxon>
    </lineage>
</organism>
<evidence type="ECO:0000313" key="3">
    <source>
        <dbReference type="Proteomes" id="UP000666369"/>
    </source>
</evidence>
<proteinExistence type="predicted"/>
<comment type="caution">
    <text evidence="2">The sequence shown here is derived from an EMBL/GenBank/DDBJ whole genome shotgun (WGS) entry which is preliminary data.</text>
</comment>
<sequence>MSAPTLTAAALLLALAGAGARAQSEAPAADKEPAAGGALGDELREGFYSRLNVLAFGVYNDLRDGQRASNVLGFPRSQAEIDFRPDFSLSLRRFDFGLKPRLLYARDRLYERVGEDDTDTRHRGYINEAYVRFRATENVTAILSRENLQWGPSALVSASNPFNPNNGKGNPNVELPGLDYVRLVAVPSPEWTVSLISNFRPGRLNKDDQVATTGTGFPASAQLAPPVGVDYSLLQREPFEKTHAVKLDYTGDGYYASAIVSHRRRGANRLGLFGGWNASDALMLYAEGSAEREQAAQRAQGAGGAPRRLLAGASYTLESGPTFSAEYFHNRSGCTLEPLLACGAAAPPRLPLLRRRYALLQYVDTKLLGSVNLVVRVIRNLDDHSTLSTANVEWEVGEHVQLYLVPTVSSGHDGAEFPNLPKRSLFFGLSYTY</sequence>
<reference evidence="3" key="1">
    <citation type="submission" date="2023-07" db="EMBL/GenBank/DDBJ databases">
        <title>Duganella aceri sp. nov., isolated from tree sap.</title>
        <authorList>
            <person name="Kim I.S."/>
        </authorList>
    </citation>
    <scope>NUCLEOTIDE SEQUENCE [LARGE SCALE GENOMIC DNA]</scope>
    <source>
        <strain evidence="3">SAP-35</strain>
    </source>
</reference>
<keyword evidence="1" id="KW-0732">Signal</keyword>
<evidence type="ECO:0008006" key="4">
    <source>
        <dbReference type="Google" id="ProtNLM"/>
    </source>
</evidence>
<keyword evidence="3" id="KW-1185">Reference proteome</keyword>
<name>A0ABX0FLF3_9BURK</name>
<feature type="signal peptide" evidence="1">
    <location>
        <begin position="1"/>
        <end position="22"/>
    </location>
</feature>
<dbReference type="RefSeq" id="WP_166103955.1">
    <property type="nucleotide sequence ID" value="NZ_JAADJT010000006.1"/>
</dbReference>
<evidence type="ECO:0000313" key="2">
    <source>
        <dbReference type="EMBL" id="NGZ85364.1"/>
    </source>
</evidence>
<accession>A0ABX0FLF3</accession>
<dbReference type="Proteomes" id="UP000666369">
    <property type="component" value="Unassembled WGS sequence"/>
</dbReference>
<protein>
    <recommendedName>
        <fullName evidence="4">DUF1302 family protein</fullName>
    </recommendedName>
</protein>
<evidence type="ECO:0000256" key="1">
    <source>
        <dbReference type="SAM" id="SignalP"/>
    </source>
</evidence>